<accession>A0A8R1YCH1</accession>
<dbReference type="InterPro" id="IPR047145">
    <property type="entry name" value="FRMD6-like"/>
</dbReference>
<dbReference type="SMART" id="SM00295">
    <property type="entry name" value="B41"/>
    <property type="match status" value="1"/>
</dbReference>
<feature type="compositionally biased region" description="Low complexity" evidence="1">
    <location>
        <begin position="414"/>
        <end position="440"/>
    </location>
</feature>
<gene>
    <name evidence="2" type="primary">WBGene00108166</name>
</gene>
<dbReference type="SUPFAM" id="SSF50729">
    <property type="entry name" value="PH domain-like"/>
    <property type="match status" value="1"/>
</dbReference>
<evidence type="ECO:0000313" key="2">
    <source>
        <dbReference type="EnsemblMetazoa" id="PPA18612.1"/>
    </source>
</evidence>
<dbReference type="Gene3D" id="1.20.80.10">
    <property type="match status" value="1"/>
</dbReference>
<feature type="compositionally biased region" description="Low complexity" evidence="1">
    <location>
        <begin position="398"/>
        <end position="407"/>
    </location>
</feature>
<dbReference type="GO" id="GO:0035332">
    <property type="term" value="P:positive regulation of hippo signaling"/>
    <property type="evidence" value="ECO:0000318"/>
    <property type="project" value="GO_Central"/>
</dbReference>
<dbReference type="InterPro" id="IPR018980">
    <property type="entry name" value="FERM_PH-like_C"/>
</dbReference>
<organism evidence="2 3">
    <name type="scientific">Pristionchus pacificus</name>
    <name type="common">Parasitic nematode worm</name>
    <dbReference type="NCBI Taxonomy" id="54126"/>
    <lineage>
        <taxon>Eukaryota</taxon>
        <taxon>Metazoa</taxon>
        <taxon>Ecdysozoa</taxon>
        <taxon>Nematoda</taxon>
        <taxon>Chromadorea</taxon>
        <taxon>Rhabditida</taxon>
        <taxon>Rhabditina</taxon>
        <taxon>Diplogasteromorpha</taxon>
        <taxon>Diplogasteroidea</taxon>
        <taxon>Neodiplogasteridae</taxon>
        <taxon>Pristionchus</taxon>
    </lineage>
</organism>
<feature type="region of interest" description="Disordered" evidence="1">
    <location>
        <begin position="591"/>
        <end position="612"/>
    </location>
</feature>
<dbReference type="InterPro" id="IPR019748">
    <property type="entry name" value="FERM_central"/>
</dbReference>
<dbReference type="SMART" id="SM01196">
    <property type="entry name" value="FERM_C"/>
    <property type="match status" value="1"/>
</dbReference>
<dbReference type="GO" id="GO:0098592">
    <property type="term" value="C:cytoplasmic side of apical plasma membrane"/>
    <property type="evidence" value="ECO:0000318"/>
    <property type="project" value="GO_Central"/>
</dbReference>
<dbReference type="Gene3D" id="2.30.29.30">
    <property type="entry name" value="Pleckstrin-homology domain (PH domain)/Phosphotyrosine-binding domain (PTB)"/>
    <property type="match status" value="1"/>
</dbReference>
<dbReference type="InterPro" id="IPR035963">
    <property type="entry name" value="FERM_2"/>
</dbReference>
<keyword evidence="3" id="KW-1185">Reference proteome</keyword>
<dbReference type="InterPro" id="IPR011993">
    <property type="entry name" value="PH-like_dom_sf"/>
</dbReference>
<dbReference type="OrthoDB" id="5957665at2759"/>
<feature type="region of interest" description="Disordered" evidence="1">
    <location>
        <begin position="631"/>
        <end position="660"/>
    </location>
</feature>
<evidence type="ECO:0000313" key="3">
    <source>
        <dbReference type="Proteomes" id="UP000005239"/>
    </source>
</evidence>
<protein>
    <submittedName>
        <fullName evidence="2">Frm-7</fullName>
    </submittedName>
</protein>
<feature type="region of interest" description="Disordered" evidence="1">
    <location>
        <begin position="379"/>
        <end position="440"/>
    </location>
</feature>
<dbReference type="InterPro" id="IPR019749">
    <property type="entry name" value="Band_41_domain"/>
</dbReference>
<dbReference type="Pfam" id="PF09380">
    <property type="entry name" value="FERM_C"/>
    <property type="match status" value="1"/>
</dbReference>
<dbReference type="InterPro" id="IPR014352">
    <property type="entry name" value="FERM/acyl-CoA-bd_prot_sf"/>
</dbReference>
<dbReference type="PROSITE" id="PS50057">
    <property type="entry name" value="FERM_3"/>
    <property type="match status" value="1"/>
</dbReference>
<accession>A0A2A6C9C5</accession>
<dbReference type="PANTHER" id="PTHR13429:SF5">
    <property type="entry name" value="PROTEIN EXPANDED"/>
    <property type="match status" value="1"/>
</dbReference>
<dbReference type="EnsemblMetazoa" id="PPA18612.1">
    <property type="protein sequence ID" value="PPA18612.1"/>
    <property type="gene ID" value="WBGene00108166"/>
</dbReference>
<reference evidence="3" key="1">
    <citation type="journal article" date="2008" name="Nat. Genet.">
        <title>The Pristionchus pacificus genome provides a unique perspective on nematode lifestyle and parasitism.</title>
        <authorList>
            <person name="Dieterich C."/>
            <person name="Clifton S.W."/>
            <person name="Schuster L.N."/>
            <person name="Chinwalla A."/>
            <person name="Delehaunty K."/>
            <person name="Dinkelacker I."/>
            <person name="Fulton L."/>
            <person name="Fulton R."/>
            <person name="Godfrey J."/>
            <person name="Minx P."/>
            <person name="Mitreva M."/>
            <person name="Roeseler W."/>
            <person name="Tian H."/>
            <person name="Witte H."/>
            <person name="Yang S.P."/>
            <person name="Wilson R.K."/>
            <person name="Sommer R.J."/>
        </authorList>
    </citation>
    <scope>NUCLEOTIDE SEQUENCE [LARGE SCALE GENOMIC DNA]</scope>
    <source>
        <strain evidence="3">PS312</strain>
    </source>
</reference>
<dbReference type="AlphaFoldDB" id="A0A2A6C9C5"/>
<proteinExistence type="predicted"/>
<dbReference type="PANTHER" id="PTHR13429">
    <property type="entry name" value="FERM DOMAIN (PROTEIN4.1-EZRIN-RADIXIN-MOESIN) FAMILY"/>
    <property type="match status" value="1"/>
</dbReference>
<name>A0A2A6C9C5_PRIPA</name>
<dbReference type="InterPro" id="IPR000299">
    <property type="entry name" value="FERM_domain"/>
</dbReference>
<feature type="compositionally biased region" description="Low complexity" evidence="1">
    <location>
        <begin position="638"/>
        <end position="660"/>
    </location>
</feature>
<reference evidence="2" key="2">
    <citation type="submission" date="2022-06" db="UniProtKB">
        <authorList>
            <consortium name="EnsemblMetazoa"/>
        </authorList>
    </citation>
    <scope>IDENTIFICATION</scope>
    <source>
        <strain evidence="2">PS312</strain>
    </source>
</reference>
<dbReference type="Proteomes" id="UP000005239">
    <property type="component" value="Unassembled WGS sequence"/>
</dbReference>
<dbReference type="SUPFAM" id="SSF47031">
    <property type="entry name" value="Second domain of FERM"/>
    <property type="match status" value="1"/>
</dbReference>
<dbReference type="Pfam" id="PF00373">
    <property type="entry name" value="FERM_M"/>
    <property type="match status" value="1"/>
</dbReference>
<evidence type="ECO:0000256" key="1">
    <source>
        <dbReference type="SAM" id="MobiDB-lite"/>
    </source>
</evidence>
<sequence>MIGVSSTREECAILYPSPHSIPRGQPSVSLNTLGRNVLTIAVNNKCRVRDILRVGCTECRIAQDKLFGVAMRVPSEGVGCDSPRNEYLFLDLDQFLHKYIGKQSRLPFGGRKDGETKRLVLYLRVATYVSDIRYITCTRTKEEYYTQLRENLLDQWTGKYSVSQERCWEMAILALRADKGDNVGGYFKAEQYFPLWLIEQYGHDFIKKAMNSAIQDLSHLNKMEAIEMFCQEAARPPYALNTHVYGMRRHKCDTVDRALFTISPIGISIFAVGEEGEKVLLKSLQWNKISRLSFNRRKISITSLDSTTMSLFAQNEAKTRYLLSLCRTFHQTLLKYNVNRFPRICEEEKNIDEAISASTSGIVSESERREFHTEDLIEEIEEEENSSELGSRKEDNGSITKSSIIISTPPPLDIPSSSQSHSPPSPTSSSSSSSSSPHQYIVPPPSYPIYSIPGPSSISLNPTVYPGSIHSGVYISGYGDIHSNESIASDGSERIVIGGRIDSKTHPISLSLHDFHLNSVTSPPRGNTILSTRSSMGDPRLSSNSESRIDSLEGVTHSDLRAIYSPQLMIPSTSSNVPSLRPSSIARVQSMPPHQSQHLYSSPIPISSHRDPPPYDKATAALQRAHFSVAETEDTQASYPLPSVLSSSSSSSAPSSQPISSLTIEELRRFPLMENIFRELNDPYTGVTRLTRYEPHEALLAVSHNDLPRPSTQISSELSESLYAMPPPPPYPITTNLVK</sequence>